<feature type="transmembrane region" description="Helical" evidence="8">
    <location>
        <begin position="40"/>
        <end position="63"/>
    </location>
</feature>
<dbReference type="Pfam" id="PF03023">
    <property type="entry name" value="MurJ"/>
    <property type="match status" value="1"/>
</dbReference>
<keyword evidence="5" id="KW-0573">Peptidoglycan synthesis</keyword>
<reference evidence="9 10" key="1">
    <citation type="submission" date="2010-12" db="EMBL/GenBank/DDBJ databases">
        <title>The Genome Sequence of Coprobacillus sp. strain 29_1.</title>
        <authorList>
            <consortium name="The Broad Institute Genome Sequencing Platform"/>
            <person name="Earl A."/>
            <person name="Ward D."/>
            <person name="Feldgarden M."/>
            <person name="Gevers D."/>
            <person name="Daigneault M."/>
            <person name="Sibley C.D."/>
            <person name="White A."/>
            <person name="Strauss J."/>
            <person name="Allen-Vercoe E."/>
            <person name="Young S.K."/>
            <person name="Zeng Q."/>
            <person name="Gargeya S."/>
            <person name="Fitzgerald M."/>
            <person name="Haas B."/>
            <person name="Abouelleil A."/>
            <person name="Alvarado L."/>
            <person name="Arachchi H.M."/>
            <person name="Berlin A."/>
            <person name="Brown A."/>
            <person name="Chapman S.B."/>
            <person name="Chen Z."/>
            <person name="Dunbar C."/>
            <person name="Freedman E."/>
            <person name="Gearin G."/>
            <person name="Gellesch M."/>
            <person name="Goldberg J."/>
            <person name="Griggs A."/>
            <person name="Gujja S."/>
            <person name="Heilman E."/>
            <person name="Heiman D."/>
            <person name="Howarth C."/>
            <person name="Larson L."/>
            <person name="Lui A."/>
            <person name="MacDonald P.J.P."/>
            <person name="Mehta T."/>
            <person name="Montmayeur A."/>
            <person name="Murphy C."/>
            <person name="Neiman D."/>
            <person name="Pearson M."/>
            <person name="Priest M."/>
            <person name="Roberts A."/>
            <person name="Saif S."/>
            <person name="Shea T."/>
            <person name="Shenoy N."/>
            <person name="Sisk P."/>
            <person name="Stolte C."/>
            <person name="Sykes S."/>
            <person name="White J."/>
            <person name="Yandava C."/>
            <person name="Nusbaum C."/>
            <person name="Birren B."/>
        </authorList>
    </citation>
    <scope>NUCLEOTIDE SEQUENCE [LARGE SCALE GENOMIC DNA]</scope>
    <source>
        <strain evidence="9 10">29_1</strain>
    </source>
</reference>
<evidence type="ECO:0000256" key="7">
    <source>
        <dbReference type="ARBA" id="ARBA00023136"/>
    </source>
</evidence>
<dbReference type="AlphaFoldDB" id="E7G9F2"/>
<evidence type="ECO:0000256" key="4">
    <source>
        <dbReference type="ARBA" id="ARBA00022960"/>
    </source>
</evidence>
<dbReference type="InterPro" id="IPR004268">
    <property type="entry name" value="MurJ"/>
</dbReference>
<protein>
    <recommendedName>
        <fullName evidence="11">Lipid II flippase MurJ</fullName>
    </recommendedName>
</protein>
<gene>
    <name evidence="9" type="ORF">HMPREF9488_01390</name>
</gene>
<dbReference type="GO" id="GO:0008360">
    <property type="term" value="P:regulation of cell shape"/>
    <property type="evidence" value="ECO:0007669"/>
    <property type="project" value="UniProtKB-KW"/>
</dbReference>
<dbReference type="PANTHER" id="PTHR47019">
    <property type="entry name" value="LIPID II FLIPPASE MURJ"/>
    <property type="match status" value="1"/>
</dbReference>
<dbReference type="STRING" id="100884.GCA_000269565_03239"/>
<evidence type="ECO:0000256" key="5">
    <source>
        <dbReference type="ARBA" id="ARBA00022984"/>
    </source>
</evidence>
<proteinExistence type="predicted"/>
<accession>E7G9F2</accession>
<organism evidence="9 10">
    <name type="scientific">Coprobacillus cateniformis</name>
    <dbReference type="NCBI Taxonomy" id="100884"/>
    <lineage>
        <taxon>Bacteria</taxon>
        <taxon>Bacillati</taxon>
        <taxon>Bacillota</taxon>
        <taxon>Erysipelotrichia</taxon>
        <taxon>Erysipelotrichales</taxon>
        <taxon>Coprobacillaceae</taxon>
        <taxon>Coprobacillus</taxon>
    </lineage>
</organism>
<keyword evidence="7 8" id="KW-0472">Membrane</keyword>
<keyword evidence="10" id="KW-1185">Reference proteome</keyword>
<evidence type="ECO:0000313" key="10">
    <source>
        <dbReference type="Proteomes" id="UP000003157"/>
    </source>
</evidence>
<dbReference type="GO" id="GO:0009252">
    <property type="term" value="P:peptidoglycan biosynthetic process"/>
    <property type="evidence" value="ECO:0007669"/>
    <property type="project" value="UniProtKB-KW"/>
</dbReference>
<dbReference type="Proteomes" id="UP000003157">
    <property type="component" value="Unassembled WGS sequence"/>
</dbReference>
<evidence type="ECO:0000256" key="2">
    <source>
        <dbReference type="ARBA" id="ARBA00022475"/>
    </source>
</evidence>
<dbReference type="InterPro" id="IPR051050">
    <property type="entry name" value="Lipid_II_flippase_MurJ/MviN"/>
</dbReference>
<keyword evidence="3 8" id="KW-0812">Transmembrane</keyword>
<evidence type="ECO:0000256" key="3">
    <source>
        <dbReference type="ARBA" id="ARBA00022692"/>
    </source>
</evidence>
<dbReference type="GO" id="GO:0034204">
    <property type="term" value="P:lipid translocation"/>
    <property type="evidence" value="ECO:0007669"/>
    <property type="project" value="TreeGrafter"/>
</dbReference>
<keyword evidence="6 8" id="KW-1133">Transmembrane helix</keyword>
<feature type="transmembrane region" description="Helical" evidence="8">
    <location>
        <begin position="329"/>
        <end position="349"/>
    </location>
</feature>
<feature type="transmembrane region" description="Helical" evidence="8">
    <location>
        <begin position="264"/>
        <end position="283"/>
    </location>
</feature>
<keyword evidence="2" id="KW-1003">Cell membrane</keyword>
<evidence type="ECO:0008006" key="11">
    <source>
        <dbReference type="Google" id="ProtNLM"/>
    </source>
</evidence>
<dbReference type="NCBIfam" id="TIGR01695">
    <property type="entry name" value="murJ_mviN"/>
    <property type="match status" value="1"/>
</dbReference>
<feature type="transmembrane region" description="Helical" evidence="8">
    <location>
        <begin position="152"/>
        <end position="173"/>
    </location>
</feature>
<comment type="subcellular location">
    <subcellularLocation>
        <location evidence="1">Cell membrane</location>
        <topology evidence="1">Multi-pass membrane protein</topology>
    </subcellularLocation>
</comment>
<evidence type="ECO:0000256" key="6">
    <source>
        <dbReference type="ARBA" id="ARBA00022989"/>
    </source>
</evidence>
<name>E7G9F2_9FIRM</name>
<feature type="transmembrane region" description="Helical" evidence="8">
    <location>
        <begin position="355"/>
        <end position="375"/>
    </location>
</feature>
<dbReference type="eggNOG" id="COG0728">
    <property type="taxonomic scope" value="Bacteria"/>
</dbReference>
<feature type="transmembrane region" description="Helical" evidence="8">
    <location>
        <begin position="112"/>
        <end position="132"/>
    </location>
</feature>
<feature type="transmembrane region" description="Helical" evidence="8">
    <location>
        <begin position="193"/>
        <end position="215"/>
    </location>
</feature>
<dbReference type="GO" id="GO:0005886">
    <property type="term" value="C:plasma membrane"/>
    <property type="evidence" value="ECO:0007669"/>
    <property type="project" value="UniProtKB-SubCell"/>
</dbReference>
<comment type="caution">
    <text evidence="9">The sequence shown here is derived from an EMBL/GenBank/DDBJ whole genome shotgun (WGS) entry which is preliminary data.</text>
</comment>
<dbReference type="PRINTS" id="PR01806">
    <property type="entry name" value="VIRFACTRMVIN"/>
</dbReference>
<feature type="transmembrane region" description="Helical" evidence="8">
    <location>
        <begin position="12"/>
        <end position="33"/>
    </location>
</feature>
<feature type="transmembrane region" description="Helical" evidence="8">
    <location>
        <begin position="235"/>
        <end position="257"/>
    </location>
</feature>
<sequence length="397" mass="44665">MAGGFNKESITVAIIFCRIGVVGIISTGLFYIFKGYLQLYNNFIIPTLVGIPLNIITIASIYLSKSGNLYYLAFGSLLATFCEFLVLIPFIKKNGFKFKLIIDFKDSYLINMFKISLPLILSVSTNQISVLIDKSLASQFIGGISALSYAQLIVSLINDVITTSIISVVYPLLTKHLQNNDIEQSKKYISDAIGLMILILVPCMIGIFICGEDIIKTIYMRGAFDENSVKMSTTVLKAYSLGIIFVGLRQVFIRFFYAIQETKVPVINSSIAILINIILNFIFINYIGIMGVALSTSISTIISTYLMFKDTKKRMANIIHKSNFFQYSKMLLSAIVMGIFTFIFNNYLNIYSIEISLVLTVLGSIGIYILMLYLLKVRQFIQTISSIKNKFLKRKRM</sequence>
<evidence type="ECO:0000313" key="9">
    <source>
        <dbReference type="EMBL" id="EFW05246.1"/>
    </source>
</evidence>
<feature type="transmembrane region" description="Helical" evidence="8">
    <location>
        <begin position="69"/>
        <end position="91"/>
    </location>
</feature>
<dbReference type="GO" id="GO:0015648">
    <property type="term" value="F:lipid-linked peptidoglycan transporter activity"/>
    <property type="evidence" value="ECO:0007669"/>
    <property type="project" value="TreeGrafter"/>
</dbReference>
<dbReference type="EMBL" id="ADKX01000026">
    <property type="protein sequence ID" value="EFW05246.1"/>
    <property type="molecule type" value="Genomic_DNA"/>
</dbReference>
<dbReference type="HOGENOM" id="CLU_006797_5_1_9"/>
<evidence type="ECO:0000256" key="1">
    <source>
        <dbReference type="ARBA" id="ARBA00004651"/>
    </source>
</evidence>
<evidence type="ECO:0000256" key="8">
    <source>
        <dbReference type="SAM" id="Phobius"/>
    </source>
</evidence>
<dbReference type="PANTHER" id="PTHR47019:SF1">
    <property type="entry name" value="LIPID II FLIPPASE MURJ"/>
    <property type="match status" value="1"/>
</dbReference>
<feature type="transmembrane region" description="Helical" evidence="8">
    <location>
        <begin position="289"/>
        <end position="308"/>
    </location>
</feature>
<keyword evidence="4" id="KW-0133">Cell shape</keyword>